<name>A0A3B9GY77_9PROT</name>
<keyword evidence="2" id="KW-0805">Transcription regulation</keyword>
<organism evidence="6 7">
    <name type="scientific">Hyphomonas adhaerens</name>
    <dbReference type="NCBI Taxonomy" id="81029"/>
    <lineage>
        <taxon>Bacteria</taxon>
        <taxon>Pseudomonadati</taxon>
        <taxon>Pseudomonadota</taxon>
        <taxon>Alphaproteobacteria</taxon>
        <taxon>Hyphomonadales</taxon>
        <taxon>Hyphomonadaceae</taxon>
        <taxon>Hyphomonas</taxon>
    </lineage>
</organism>
<evidence type="ECO:0000259" key="5">
    <source>
        <dbReference type="Pfam" id="PF08281"/>
    </source>
</evidence>
<feature type="non-terminal residue" evidence="6">
    <location>
        <position position="1"/>
    </location>
</feature>
<proteinExistence type="inferred from homology"/>
<dbReference type="Proteomes" id="UP000259610">
    <property type="component" value="Unassembled WGS sequence"/>
</dbReference>
<dbReference type="EMBL" id="DMAN01000211">
    <property type="protein sequence ID" value="HAE27403.1"/>
    <property type="molecule type" value="Genomic_DNA"/>
</dbReference>
<dbReference type="SUPFAM" id="SSF88659">
    <property type="entry name" value="Sigma3 and sigma4 domains of RNA polymerase sigma factors"/>
    <property type="match status" value="1"/>
</dbReference>
<dbReference type="PANTHER" id="PTHR43133:SF63">
    <property type="entry name" value="RNA POLYMERASE SIGMA FACTOR FECI-RELATED"/>
    <property type="match status" value="1"/>
</dbReference>
<accession>A0A3B9GY77</accession>
<dbReference type="AlphaFoldDB" id="A0A3B9GY77"/>
<evidence type="ECO:0000313" key="6">
    <source>
        <dbReference type="EMBL" id="HAE27403.1"/>
    </source>
</evidence>
<comment type="caution">
    <text evidence="6">The sequence shown here is derived from an EMBL/GenBank/DDBJ whole genome shotgun (WGS) entry which is preliminary data.</text>
</comment>
<protein>
    <recommendedName>
        <fullName evidence="5">RNA polymerase sigma factor 70 region 4 type 2 domain-containing protein</fullName>
    </recommendedName>
</protein>
<keyword evidence="4" id="KW-0804">Transcription</keyword>
<dbReference type="NCBIfam" id="TIGR02937">
    <property type="entry name" value="sigma70-ECF"/>
    <property type="match status" value="1"/>
</dbReference>
<dbReference type="InterPro" id="IPR013325">
    <property type="entry name" value="RNA_pol_sigma_r2"/>
</dbReference>
<dbReference type="Pfam" id="PF08281">
    <property type="entry name" value="Sigma70_r4_2"/>
    <property type="match status" value="1"/>
</dbReference>
<sequence length="130" mass="15074">GVQNPGNVRNPRAFLFRIVSNLIADHYRREPALPRLDIHDEQHEALFEDGEHRQPEIILLDRERFSEVATAIRALPQRQRRFLLLNRLEGMPYTEIARRNGVSHMTAKREVDAAIRACQRALSDQEPGDE</sequence>
<dbReference type="SUPFAM" id="SSF88946">
    <property type="entry name" value="Sigma2 domain of RNA polymerase sigma factors"/>
    <property type="match status" value="1"/>
</dbReference>
<evidence type="ECO:0000256" key="3">
    <source>
        <dbReference type="ARBA" id="ARBA00023082"/>
    </source>
</evidence>
<evidence type="ECO:0000256" key="4">
    <source>
        <dbReference type="ARBA" id="ARBA00023163"/>
    </source>
</evidence>
<dbReference type="InterPro" id="IPR013249">
    <property type="entry name" value="RNA_pol_sigma70_r4_t2"/>
</dbReference>
<evidence type="ECO:0000256" key="2">
    <source>
        <dbReference type="ARBA" id="ARBA00023015"/>
    </source>
</evidence>
<dbReference type="InterPro" id="IPR014284">
    <property type="entry name" value="RNA_pol_sigma-70_dom"/>
</dbReference>
<dbReference type="GO" id="GO:0016987">
    <property type="term" value="F:sigma factor activity"/>
    <property type="evidence" value="ECO:0007669"/>
    <property type="project" value="UniProtKB-KW"/>
</dbReference>
<reference evidence="6 7" key="1">
    <citation type="journal article" date="2018" name="Nat. Biotechnol.">
        <title>A standardized bacterial taxonomy based on genome phylogeny substantially revises the tree of life.</title>
        <authorList>
            <person name="Parks D.H."/>
            <person name="Chuvochina M."/>
            <person name="Waite D.W."/>
            <person name="Rinke C."/>
            <person name="Skarshewski A."/>
            <person name="Chaumeil P.A."/>
            <person name="Hugenholtz P."/>
        </authorList>
    </citation>
    <scope>NUCLEOTIDE SEQUENCE [LARGE SCALE GENOMIC DNA]</scope>
    <source>
        <strain evidence="6">UBA8733</strain>
    </source>
</reference>
<comment type="similarity">
    <text evidence="1">Belongs to the sigma-70 factor family. ECF subfamily.</text>
</comment>
<gene>
    <name evidence="6" type="ORF">DCG58_09605</name>
</gene>
<dbReference type="InterPro" id="IPR039425">
    <property type="entry name" value="RNA_pol_sigma-70-like"/>
</dbReference>
<feature type="domain" description="RNA polymerase sigma factor 70 region 4 type 2" evidence="5">
    <location>
        <begin position="67"/>
        <end position="117"/>
    </location>
</feature>
<dbReference type="GO" id="GO:0003677">
    <property type="term" value="F:DNA binding"/>
    <property type="evidence" value="ECO:0007669"/>
    <property type="project" value="InterPro"/>
</dbReference>
<evidence type="ECO:0000256" key="1">
    <source>
        <dbReference type="ARBA" id="ARBA00010641"/>
    </source>
</evidence>
<dbReference type="InterPro" id="IPR036388">
    <property type="entry name" value="WH-like_DNA-bd_sf"/>
</dbReference>
<dbReference type="GO" id="GO:0006352">
    <property type="term" value="P:DNA-templated transcription initiation"/>
    <property type="evidence" value="ECO:0007669"/>
    <property type="project" value="InterPro"/>
</dbReference>
<keyword evidence="3" id="KW-0731">Sigma factor</keyword>
<evidence type="ECO:0000313" key="7">
    <source>
        <dbReference type="Proteomes" id="UP000259610"/>
    </source>
</evidence>
<dbReference type="Gene3D" id="1.10.10.10">
    <property type="entry name" value="Winged helix-like DNA-binding domain superfamily/Winged helix DNA-binding domain"/>
    <property type="match status" value="1"/>
</dbReference>
<dbReference type="PANTHER" id="PTHR43133">
    <property type="entry name" value="RNA POLYMERASE ECF-TYPE SIGMA FACTO"/>
    <property type="match status" value="1"/>
</dbReference>
<dbReference type="InterPro" id="IPR013324">
    <property type="entry name" value="RNA_pol_sigma_r3/r4-like"/>
</dbReference>